<accession>A0A542DFW3</accession>
<evidence type="ECO:0000313" key="3">
    <source>
        <dbReference type="EMBL" id="TQJ01973.1"/>
    </source>
</evidence>
<dbReference type="Pfam" id="PF04149">
    <property type="entry name" value="DUF397"/>
    <property type="match status" value="1"/>
</dbReference>
<evidence type="ECO:0000313" key="4">
    <source>
        <dbReference type="Proteomes" id="UP000320876"/>
    </source>
</evidence>
<dbReference type="Proteomes" id="UP000320876">
    <property type="component" value="Unassembled WGS sequence"/>
</dbReference>
<keyword evidence="4" id="KW-1185">Reference proteome</keyword>
<dbReference type="OrthoDB" id="3430276at2"/>
<protein>
    <submittedName>
        <fullName evidence="3">Uncharacterized protein DUF397</fullName>
    </submittedName>
</protein>
<reference evidence="3 4" key="1">
    <citation type="submission" date="2019-06" db="EMBL/GenBank/DDBJ databases">
        <title>Sequencing the genomes of 1000 actinobacteria strains.</title>
        <authorList>
            <person name="Klenk H.-P."/>
        </authorList>
    </citation>
    <scope>NUCLEOTIDE SEQUENCE [LARGE SCALE GENOMIC DNA]</scope>
    <source>
        <strain evidence="3 4">DSM 45679</strain>
    </source>
</reference>
<dbReference type="InterPro" id="IPR007278">
    <property type="entry name" value="DUF397"/>
</dbReference>
<dbReference type="AlphaFoldDB" id="A0A542DFW3"/>
<feature type="domain" description="DUF397" evidence="2">
    <location>
        <begin position="11"/>
        <end position="62"/>
    </location>
</feature>
<evidence type="ECO:0000256" key="1">
    <source>
        <dbReference type="SAM" id="MobiDB-lite"/>
    </source>
</evidence>
<dbReference type="EMBL" id="VFML01000001">
    <property type="protein sequence ID" value="TQJ01973.1"/>
    <property type="molecule type" value="Genomic_DNA"/>
</dbReference>
<name>A0A542DFW3_AMYCI</name>
<comment type="caution">
    <text evidence="3">The sequence shown here is derived from an EMBL/GenBank/DDBJ whole genome shotgun (WGS) entry which is preliminary data.</text>
</comment>
<evidence type="ECO:0000259" key="2">
    <source>
        <dbReference type="Pfam" id="PF04149"/>
    </source>
</evidence>
<dbReference type="RefSeq" id="WP_141996761.1">
    <property type="nucleotide sequence ID" value="NZ_VFML01000001.1"/>
</dbReference>
<organism evidence="3 4">
    <name type="scientific">Amycolatopsis cihanbeyliensis</name>
    <dbReference type="NCBI Taxonomy" id="1128664"/>
    <lineage>
        <taxon>Bacteria</taxon>
        <taxon>Bacillati</taxon>
        <taxon>Actinomycetota</taxon>
        <taxon>Actinomycetes</taxon>
        <taxon>Pseudonocardiales</taxon>
        <taxon>Pseudonocardiaceae</taxon>
        <taxon>Amycolatopsis</taxon>
    </lineage>
</organism>
<gene>
    <name evidence="3" type="ORF">FB471_1690</name>
</gene>
<feature type="region of interest" description="Disordered" evidence="1">
    <location>
        <begin position="1"/>
        <end position="24"/>
    </location>
</feature>
<sequence length="68" mass="6900">MTISAANLPGAQWRKSSKSNGGGGAQCVMLTWLPNGGAIADSKNMTGPALHLSTAALRALLTNPPEVP</sequence>
<proteinExistence type="predicted"/>